<feature type="domain" description="Cation-transporting P-type ATPase N-terminal" evidence="5">
    <location>
        <begin position="38"/>
        <end position="76"/>
    </location>
</feature>
<dbReference type="Proteomes" id="UP000225766">
    <property type="component" value="Unassembled WGS sequence"/>
</dbReference>
<dbReference type="GO" id="GO:0030007">
    <property type="term" value="P:intracellular potassium ion homeostasis"/>
    <property type="evidence" value="ECO:0007669"/>
    <property type="project" value="TreeGrafter"/>
</dbReference>
<dbReference type="EMBL" id="NUMG01000007">
    <property type="protein sequence ID" value="PGU03343.1"/>
    <property type="molecule type" value="Genomic_DNA"/>
</dbReference>
<evidence type="ECO:0000256" key="3">
    <source>
        <dbReference type="ARBA" id="ARBA00022475"/>
    </source>
</evidence>
<keyword evidence="3" id="KW-0472">Membrane</keyword>
<dbReference type="GO" id="GO:0006883">
    <property type="term" value="P:intracellular sodium ion homeostasis"/>
    <property type="evidence" value="ECO:0007669"/>
    <property type="project" value="TreeGrafter"/>
</dbReference>
<dbReference type="GO" id="GO:0005391">
    <property type="term" value="F:P-type sodium:potassium-exchanging transporter activity"/>
    <property type="evidence" value="ECO:0007669"/>
    <property type="project" value="TreeGrafter"/>
</dbReference>
<dbReference type="GO" id="GO:0005886">
    <property type="term" value="C:plasma membrane"/>
    <property type="evidence" value="ECO:0007669"/>
    <property type="project" value="UniProtKB-SubCell"/>
</dbReference>
<dbReference type="GO" id="GO:1990573">
    <property type="term" value="P:potassium ion import across plasma membrane"/>
    <property type="evidence" value="ECO:0007669"/>
    <property type="project" value="TreeGrafter"/>
</dbReference>
<dbReference type="GO" id="GO:1902600">
    <property type="term" value="P:proton transmembrane transport"/>
    <property type="evidence" value="ECO:0007669"/>
    <property type="project" value="TreeGrafter"/>
</dbReference>
<reference evidence="6 7" key="1">
    <citation type="submission" date="2017-09" db="EMBL/GenBank/DDBJ databases">
        <title>Large-scale bioinformatics analysis of Bacillus genomes uncovers conserved roles of natural products in bacterial physiology.</title>
        <authorList>
            <consortium name="Agbiome Team Llc"/>
            <person name="Bleich R.M."/>
            <person name="Grubbs K.J."/>
            <person name="Santa Maria K.C."/>
            <person name="Allen S.E."/>
            <person name="Farag S."/>
            <person name="Shank E.A."/>
            <person name="Bowers A."/>
        </authorList>
    </citation>
    <scope>NUCLEOTIDE SEQUENCE [LARGE SCALE GENOMIC DNA]</scope>
    <source>
        <strain evidence="6 7">AFS040105</strain>
    </source>
</reference>
<dbReference type="PANTHER" id="PTHR43294">
    <property type="entry name" value="SODIUM/POTASSIUM-TRANSPORTING ATPASE SUBUNIT ALPHA"/>
    <property type="match status" value="1"/>
</dbReference>
<comment type="subcellular location">
    <subcellularLocation>
        <location evidence="1">Cell membrane</location>
        <topology evidence="1">Multi-pass membrane protein</topology>
    </subcellularLocation>
</comment>
<dbReference type="InterPro" id="IPR059000">
    <property type="entry name" value="ATPase_P-type_domA"/>
</dbReference>
<dbReference type="AlphaFoldDB" id="A0A2A8J381"/>
<dbReference type="InterPro" id="IPR004014">
    <property type="entry name" value="ATPase_P-typ_cation-transptr_N"/>
</dbReference>
<evidence type="ECO:0000256" key="1">
    <source>
        <dbReference type="ARBA" id="ARBA00004651"/>
    </source>
</evidence>
<keyword evidence="3" id="KW-1003">Cell membrane</keyword>
<dbReference type="SUPFAM" id="SSF81653">
    <property type="entry name" value="Calcium ATPase, transduction domain A"/>
    <property type="match status" value="1"/>
</dbReference>
<dbReference type="Gene3D" id="2.70.150.10">
    <property type="entry name" value="Calcium-transporting ATPase, cytoplasmic transduction domain A"/>
    <property type="match status" value="1"/>
</dbReference>
<evidence type="ECO:0000259" key="5">
    <source>
        <dbReference type="Pfam" id="PF00690"/>
    </source>
</evidence>
<evidence type="ECO:0000313" key="7">
    <source>
        <dbReference type="Proteomes" id="UP000225766"/>
    </source>
</evidence>
<dbReference type="SUPFAM" id="SSF81665">
    <property type="entry name" value="Calcium ATPase, transmembrane domain M"/>
    <property type="match status" value="1"/>
</dbReference>
<dbReference type="RefSeq" id="WP_088231532.1">
    <property type="nucleotide sequence ID" value="NZ_JARXKI010000002.1"/>
</dbReference>
<dbReference type="InterPro" id="IPR023298">
    <property type="entry name" value="ATPase_P-typ_TM_dom_sf"/>
</dbReference>
<proteinExistence type="inferred from homology"/>
<dbReference type="PANTHER" id="PTHR43294:SF21">
    <property type="entry name" value="CATION TRANSPORTING ATPASE"/>
    <property type="match status" value="1"/>
</dbReference>
<evidence type="ECO:0000259" key="4">
    <source>
        <dbReference type="Pfam" id="PF00122"/>
    </source>
</evidence>
<comment type="similarity">
    <text evidence="2">Belongs to the cation transport ATPase (P-type) (TC 3.A.3) family. Type IIA subfamily.</text>
</comment>
<name>A0A2A8J381_BACCE</name>
<dbReference type="OrthoDB" id="9760364at2"/>
<sequence>MLYANKTVGNTSYKLSKKSMKEQTMLQKNKDLLIEIATRDVKSVFAYFKTTRDGLSMKEAQKRIQIYGRNELISKRARITDVMIKLSGMIPGLKRHVRDELQCETTIVSRIECSSSMGLSSELKMMAIPVQELVPGDMIFLSAGDAVPADVRIIYANDLLVNESILTGNDASIEKFESCYHLERKRFIPLKRMKDYNPLELENVCFKGSYIVSGNAKAVVISTGKNTYSGILHTCCSRTS</sequence>
<dbReference type="GO" id="GO:0036376">
    <property type="term" value="P:sodium ion export across plasma membrane"/>
    <property type="evidence" value="ECO:0007669"/>
    <property type="project" value="TreeGrafter"/>
</dbReference>
<dbReference type="InterPro" id="IPR050510">
    <property type="entry name" value="Cation_transp_ATPase_P-type"/>
</dbReference>
<feature type="domain" description="P-type ATPase A" evidence="4">
    <location>
        <begin position="124"/>
        <end position="230"/>
    </location>
</feature>
<gene>
    <name evidence="6" type="ORF">COD19_09080</name>
</gene>
<dbReference type="Pfam" id="PF00122">
    <property type="entry name" value="E1-E2_ATPase"/>
    <property type="match status" value="1"/>
</dbReference>
<dbReference type="Pfam" id="PF00690">
    <property type="entry name" value="Cation_ATPase_N"/>
    <property type="match status" value="1"/>
</dbReference>
<evidence type="ECO:0000313" key="6">
    <source>
        <dbReference type="EMBL" id="PGU03343.1"/>
    </source>
</evidence>
<comment type="caution">
    <text evidence="6">The sequence shown here is derived from an EMBL/GenBank/DDBJ whole genome shotgun (WGS) entry which is preliminary data.</text>
</comment>
<protein>
    <submittedName>
        <fullName evidence="6">Magnesium transporter</fullName>
    </submittedName>
</protein>
<evidence type="ECO:0000256" key="2">
    <source>
        <dbReference type="ARBA" id="ARBA00005675"/>
    </source>
</evidence>
<accession>A0A2A8J381</accession>
<organism evidence="6 7">
    <name type="scientific">Bacillus cereus</name>
    <dbReference type="NCBI Taxonomy" id="1396"/>
    <lineage>
        <taxon>Bacteria</taxon>
        <taxon>Bacillati</taxon>
        <taxon>Bacillota</taxon>
        <taxon>Bacilli</taxon>
        <taxon>Bacillales</taxon>
        <taxon>Bacillaceae</taxon>
        <taxon>Bacillus</taxon>
        <taxon>Bacillus cereus group</taxon>
    </lineage>
</organism>
<dbReference type="InterPro" id="IPR008250">
    <property type="entry name" value="ATPase_P-typ_transduc_dom_A_sf"/>
</dbReference>